<feature type="compositionally biased region" description="Polar residues" evidence="1">
    <location>
        <begin position="1"/>
        <end position="10"/>
    </location>
</feature>
<feature type="region of interest" description="Disordered" evidence="1">
    <location>
        <begin position="1"/>
        <end position="72"/>
    </location>
</feature>
<accession>A0A9P1EI24</accession>
<dbReference type="EMBL" id="CAMAPE010000048">
    <property type="protein sequence ID" value="CAH9105686.1"/>
    <property type="molecule type" value="Genomic_DNA"/>
</dbReference>
<evidence type="ECO:0000313" key="2">
    <source>
        <dbReference type="EMBL" id="CAH9105686.1"/>
    </source>
</evidence>
<organism evidence="2 3">
    <name type="scientific">Cuscuta europaea</name>
    <name type="common">European dodder</name>
    <dbReference type="NCBI Taxonomy" id="41803"/>
    <lineage>
        <taxon>Eukaryota</taxon>
        <taxon>Viridiplantae</taxon>
        <taxon>Streptophyta</taxon>
        <taxon>Embryophyta</taxon>
        <taxon>Tracheophyta</taxon>
        <taxon>Spermatophyta</taxon>
        <taxon>Magnoliopsida</taxon>
        <taxon>eudicotyledons</taxon>
        <taxon>Gunneridae</taxon>
        <taxon>Pentapetalae</taxon>
        <taxon>asterids</taxon>
        <taxon>lamiids</taxon>
        <taxon>Solanales</taxon>
        <taxon>Convolvulaceae</taxon>
        <taxon>Cuscuteae</taxon>
        <taxon>Cuscuta</taxon>
        <taxon>Cuscuta subgen. Cuscuta</taxon>
    </lineage>
</organism>
<dbReference type="Proteomes" id="UP001152484">
    <property type="component" value="Unassembled WGS sequence"/>
</dbReference>
<proteinExistence type="predicted"/>
<dbReference type="PANTHER" id="PTHR35291">
    <property type="entry name" value="PROTEIN SHROOM-LIKE"/>
    <property type="match status" value="1"/>
</dbReference>
<evidence type="ECO:0000313" key="3">
    <source>
        <dbReference type="Proteomes" id="UP001152484"/>
    </source>
</evidence>
<dbReference type="AlphaFoldDB" id="A0A9P1EI24"/>
<dbReference type="PANTHER" id="PTHR35291:SF3">
    <property type="entry name" value="PROTEIN SHROOM-LIKE"/>
    <property type="match status" value="1"/>
</dbReference>
<keyword evidence="3" id="KW-1185">Reference proteome</keyword>
<dbReference type="OrthoDB" id="1097853at2759"/>
<gene>
    <name evidence="2" type="ORF">CEURO_LOCUS17008</name>
</gene>
<comment type="caution">
    <text evidence="2">The sequence shown here is derived from an EMBL/GenBank/DDBJ whole genome shotgun (WGS) entry which is preliminary data.</text>
</comment>
<feature type="compositionally biased region" description="Low complexity" evidence="1">
    <location>
        <begin position="50"/>
        <end position="67"/>
    </location>
</feature>
<name>A0A9P1EI24_CUSEU</name>
<evidence type="ECO:0000256" key="1">
    <source>
        <dbReference type="SAM" id="MobiDB-lite"/>
    </source>
</evidence>
<protein>
    <submittedName>
        <fullName evidence="2">Uncharacterized protein</fullName>
    </submittedName>
</protein>
<reference evidence="2" key="1">
    <citation type="submission" date="2022-07" db="EMBL/GenBank/DDBJ databases">
        <authorList>
            <person name="Macas J."/>
            <person name="Novak P."/>
            <person name="Neumann P."/>
        </authorList>
    </citation>
    <scope>NUCLEOTIDE SEQUENCE</scope>
</reference>
<sequence>MTMLRSLTTRKSPHAYEQLTRENEGAAHDLFEPKLSRTTSVQPAKTGVFSSSSSKRSTESPAKAQAKQAEKASKIHPIFSLFTSGQKRNKGVGPTARPEFSRYLEYLKEGGFGGALDMAAAKSSMSAK</sequence>
<feature type="compositionally biased region" description="Basic and acidic residues" evidence="1">
    <location>
        <begin position="19"/>
        <end position="35"/>
    </location>
</feature>